<evidence type="ECO:0000256" key="2">
    <source>
        <dbReference type="SAM" id="MobiDB-lite"/>
    </source>
</evidence>
<proteinExistence type="predicted"/>
<feature type="compositionally biased region" description="Basic and acidic residues" evidence="2">
    <location>
        <begin position="88"/>
        <end position="101"/>
    </location>
</feature>
<dbReference type="AlphaFoldDB" id="A0A074WIR0"/>
<gene>
    <name evidence="3" type="ORF">M436DRAFT_75838</name>
</gene>
<feature type="compositionally biased region" description="Basic and acidic residues" evidence="2">
    <location>
        <begin position="186"/>
        <end position="202"/>
    </location>
</feature>
<dbReference type="HOGENOM" id="CLU_735630_0_0_1"/>
<dbReference type="Proteomes" id="UP000027730">
    <property type="component" value="Unassembled WGS sequence"/>
</dbReference>
<dbReference type="EMBL" id="KL584720">
    <property type="protein sequence ID" value="KEQ69687.1"/>
    <property type="molecule type" value="Genomic_DNA"/>
</dbReference>
<keyword evidence="4" id="KW-1185">Reference proteome</keyword>
<organism evidence="3 4">
    <name type="scientific">Aureobasidium namibiae CBS 147.97</name>
    <dbReference type="NCBI Taxonomy" id="1043004"/>
    <lineage>
        <taxon>Eukaryota</taxon>
        <taxon>Fungi</taxon>
        <taxon>Dikarya</taxon>
        <taxon>Ascomycota</taxon>
        <taxon>Pezizomycotina</taxon>
        <taxon>Dothideomycetes</taxon>
        <taxon>Dothideomycetidae</taxon>
        <taxon>Dothideales</taxon>
        <taxon>Saccotheciaceae</taxon>
        <taxon>Aureobasidium</taxon>
    </lineage>
</organism>
<feature type="region of interest" description="Disordered" evidence="2">
    <location>
        <begin position="77"/>
        <end position="228"/>
    </location>
</feature>
<sequence length="382" mass="42980">MAVIARMAQTSTSQPNLWKPRYAAKAHQEKPQPVQQFTRSRSLREPFDAAELTRKLENYRQELKLEKARRELANKKTLEMAATQPQPARKEVSTAAREEKPTSGIKRAQSVSVPKTLAIGEQPERRRSIMHRSRKQSAQEDTPTEPAKPFIPRVAAKQFANTTTPFKAKNDAAAAQTSSHQVPEPQPKDAKAKDTSNKHILDWSEPVIQPKSSSPPLPSTSDFPDAETTRSRIQALHAFRDTSKTSRPRPLSTALENMREWDAVDNVYSKPTAVLAEEAPIASSGYISALNRPVLREVKDRHDWAQGSQCGDSARQSLHLFRKKDSAHEEAEMAGLRASMRPAAKPRQKSHGDATDRLINDAVKQIREEKRRSSLFNIFKRH</sequence>
<name>A0A074WIR0_9PEZI</name>
<dbReference type="OrthoDB" id="3910151at2759"/>
<keyword evidence="1" id="KW-0175">Coiled coil</keyword>
<protein>
    <submittedName>
        <fullName evidence="3">Uncharacterized protein</fullName>
    </submittedName>
</protein>
<feature type="coiled-coil region" evidence="1">
    <location>
        <begin position="49"/>
        <end position="76"/>
    </location>
</feature>
<feature type="region of interest" description="Disordered" evidence="2">
    <location>
        <begin position="1"/>
        <end position="45"/>
    </location>
</feature>
<evidence type="ECO:0000313" key="4">
    <source>
        <dbReference type="Proteomes" id="UP000027730"/>
    </source>
</evidence>
<reference evidence="3 4" key="1">
    <citation type="journal article" date="2014" name="BMC Genomics">
        <title>Genome sequencing of four Aureobasidium pullulans varieties: biotechnological potential, stress tolerance, and description of new species.</title>
        <authorList>
            <person name="Gostin Ar C."/>
            <person name="Ohm R.A."/>
            <person name="Kogej T."/>
            <person name="Sonjak S."/>
            <person name="Turk M."/>
            <person name="Zajc J."/>
            <person name="Zalar P."/>
            <person name="Grube M."/>
            <person name="Sun H."/>
            <person name="Han J."/>
            <person name="Sharma A."/>
            <person name="Chiniquy J."/>
            <person name="Ngan C.Y."/>
            <person name="Lipzen A."/>
            <person name="Barry K."/>
            <person name="Grigoriev I.V."/>
            <person name="Gunde-Cimerman N."/>
        </authorList>
    </citation>
    <scope>NUCLEOTIDE SEQUENCE [LARGE SCALE GENOMIC DNA]</scope>
    <source>
        <strain evidence="3 4">CBS 147.97</strain>
    </source>
</reference>
<feature type="compositionally biased region" description="Basic and acidic residues" evidence="2">
    <location>
        <begin position="350"/>
        <end position="362"/>
    </location>
</feature>
<accession>A0A074WIR0</accession>
<evidence type="ECO:0000256" key="1">
    <source>
        <dbReference type="SAM" id="Coils"/>
    </source>
</evidence>
<feature type="region of interest" description="Disordered" evidence="2">
    <location>
        <begin position="325"/>
        <end position="362"/>
    </location>
</feature>
<dbReference type="RefSeq" id="XP_013423974.1">
    <property type="nucleotide sequence ID" value="XM_013568520.1"/>
</dbReference>
<evidence type="ECO:0000313" key="3">
    <source>
        <dbReference type="EMBL" id="KEQ69687.1"/>
    </source>
</evidence>
<dbReference type="GeneID" id="25415739"/>